<dbReference type="InterPro" id="IPR049361">
    <property type="entry name" value="ZFPM1/2_PR"/>
</dbReference>
<dbReference type="PROSITE" id="PS00028">
    <property type="entry name" value="ZINC_FINGER_C2H2_1"/>
    <property type="match status" value="2"/>
</dbReference>
<evidence type="ECO:0000256" key="1">
    <source>
        <dbReference type="ARBA" id="ARBA00004123"/>
    </source>
</evidence>
<dbReference type="Pfam" id="PF00096">
    <property type="entry name" value="zf-C2H2"/>
    <property type="match status" value="1"/>
</dbReference>
<feature type="region of interest" description="Disordered" evidence="13">
    <location>
        <begin position="791"/>
        <end position="887"/>
    </location>
</feature>
<keyword evidence="17" id="KW-1185">Reference proteome</keyword>
<feature type="domain" description="CCHC FOG-type" evidence="15">
    <location>
        <begin position="882"/>
        <end position="915"/>
    </location>
</feature>
<reference evidence="17" key="2">
    <citation type="submission" date="2019-02" db="EMBL/GenBank/DDBJ databases">
        <title>Opniocepnalus argus Var Kimnra genome.</title>
        <authorList>
            <person name="Zhou C."/>
            <person name="Xiao S."/>
        </authorList>
    </citation>
    <scope>NUCLEOTIDE SEQUENCE [LARGE SCALE GENOMIC DNA]</scope>
</reference>
<keyword evidence="7" id="KW-0805">Transcription regulation</keyword>
<dbReference type="GO" id="GO:0007507">
    <property type="term" value="P:heart development"/>
    <property type="evidence" value="ECO:0007669"/>
    <property type="project" value="TreeGrafter"/>
</dbReference>
<dbReference type="InterPro" id="IPR034731">
    <property type="entry name" value="Znf_CCHC_FOG"/>
</dbReference>
<dbReference type="PROSITE" id="PS50157">
    <property type="entry name" value="ZINC_FINGER_C2H2_2"/>
    <property type="match status" value="3"/>
</dbReference>
<feature type="compositionally biased region" description="Basic and acidic residues" evidence="13">
    <location>
        <begin position="57"/>
        <end position="68"/>
    </location>
</feature>
<evidence type="ECO:0000256" key="2">
    <source>
        <dbReference type="ARBA" id="ARBA00022491"/>
    </source>
</evidence>
<dbReference type="InterPro" id="IPR039746">
    <property type="entry name" value="FOG"/>
</dbReference>
<sequence length="1421" mass="152303">MAIADAGHCSLGDLDGVEENTPDNLSLSGEEGGFSDPEDSAEGDTTSPPLCMPLYNEEPRTEDSRGGPDDEDEDGEERCPTHSSGEEEEGDEEEEVLQWRGPDDLELSEEGGDSRVVAGRSLNPDTKWGPYPGTVQSEGSTDNKETEPSGPTCPISGLDWHGPLKAIPPLPESPSRFLKKVVIILCWLAIFLSIHYWPHCGQYSVTLYYQLTAVIAQRFYDYLMNSRLTLVCEDKDCWITRLPLTSDTSAANCTIYSQAEELFCKVTQELAAGERLLACLSLPLGPSSSPMSRRSPPLSLVTQKQPLVKEEPLYPAALHSDIQLLPQQAGMAAILATAVVNKDIFPCKDCGIWYRSERNLQAHLMYYCASRQKQPAAALSPPHEKPKESYPNERICPFPQCNKSCPSASSLEIHMRTHSGERPFVCLICLSAFTTKANCERHLKVHTDTLNGVCHSCGFVSTTRDILYSHLVTSHMICQPGSRSEVYSPGPGVPKQPLSTSLSPGDSGVVLKCQVCGHNSDSPAQLQQHVRTHLELTRPQLQTSSQEREPLACVPKADSPGTNSGSATPRDYIHSDVLTTELKIKEEPHSDSETEEQHMEIREDGDEDKEIVGEEGEQDISQKEKEEQTAISSCHTSNSPKSPATTTIKAEPTSPTPGSSPAHVGGTGSVLPGGAMIVPQYMFNPEAAILPQASEILAKMSEMVHSRLKQGQTVPQSNTAAFFPSGPTGPTATATPPHKGATCFECDITFNNINNFYAHKRLYCSSRHQAEGANPASGPGSTRDVAPALVSSGAAHGSSASPQGGASSREPSPTDSDPLVGSGATDSRRLAEVKMETPGAKEGISSSSEGEGGGASVGVGGEGGRASEGSQSPASGSAEDQDDDPNRTFCEACNIRFSRHDNYTVHKRFYCASRHDPSNQRSIHTAKTNTATAFLPQPIRTRKRKKMYEIHMARTEALANAAAAAAAAAATVAASAPSPSVLGLAVKQEASPSGPGDSSPEGDGPIDLSKRPRLRDVPRNSSNSILPALPLTDYHKCTACSISFNSIENYLAHKTYYCPATTLQPHTLEQLHKLKRSASTSPKSRSQQERSDLLHPIEAKALSAEWVAQAQRTSSPHPSALPASDSTSPHTIPPHTTPTLAVTPGAGAKRIGAVSPQMFCPYCPNRPITCDLMEHFKTTHGLVVTIQPPQEALPQPGSAVSPSLSPRGGSAATTSTTVNSQTRLVSRVHRDSINGQSRSSTTSPASPLVNGSPSALGGSPSSGSPLPVSPPRAPSLTLSPVPEVLRETVGSSQLQDKVVPTIVSQPAPIAGPKAQVISPVQNGNSRFCRLCNIKFSSLSTFIAHKKYYCSSHSAEHVKKYLKCNKFCVAVNDTQTSTTYHDIHLPRHRGKVIASRQHQKIVALSVYMTAMVCNGEQQQQLI</sequence>
<dbReference type="PROSITE" id="PS51810">
    <property type="entry name" value="ZF_CCHC_FOG"/>
    <property type="match status" value="5"/>
</dbReference>
<keyword evidence="4" id="KW-0677">Repeat</keyword>
<dbReference type="GO" id="GO:0030219">
    <property type="term" value="P:megakaryocyte differentiation"/>
    <property type="evidence" value="ECO:0007669"/>
    <property type="project" value="TreeGrafter"/>
</dbReference>
<feature type="region of interest" description="Disordered" evidence="13">
    <location>
        <begin position="987"/>
        <end position="1025"/>
    </location>
</feature>
<evidence type="ECO:0000256" key="10">
    <source>
        <dbReference type="ARBA" id="ARBA00023163"/>
    </source>
</evidence>
<feature type="domain" description="C2H2-type" evidence="14">
    <location>
        <begin position="424"/>
        <end position="447"/>
    </location>
</feature>
<feature type="region of interest" description="Disordered" evidence="13">
    <location>
        <begin position="1"/>
        <end position="155"/>
    </location>
</feature>
<keyword evidence="5 12" id="KW-0863">Zinc-finger</keyword>
<dbReference type="SMART" id="SM00355">
    <property type="entry name" value="ZnF_C2H2"/>
    <property type="match status" value="10"/>
</dbReference>
<dbReference type="GO" id="GO:0003714">
    <property type="term" value="F:transcription corepressor activity"/>
    <property type="evidence" value="ECO:0007669"/>
    <property type="project" value="UniProtKB-ARBA"/>
</dbReference>
<dbReference type="GO" id="GO:0009653">
    <property type="term" value="P:anatomical structure morphogenesis"/>
    <property type="evidence" value="ECO:0007669"/>
    <property type="project" value="UniProtKB-ARBA"/>
</dbReference>
<dbReference type="GO" id="GO:0003677">
    <property type="term" value="F:DNA binding"/>
    <property type="evidence" value="ECO:0007669"/>
    <property type="project" value="UniProtKB-KW"/>
</dbReference>
<dbReference type="Pfam" id="PF21182">
    <property type="entry name" value="FOG1-like_PR"/>
    <property type="match status" value="1"/>
</dbReference>
<feature type="region of interest" description="Disordered" evidence="13">
    <location>
        <begin position="1108"/>
        <end position="1144"/>
    </location>
</feature>
<dbReference type="InterPro" id="IPR036236">
    <property type="entry name" value="Znf_C2H2_sf"/>
</dbReference>
<keyword evidence="11" id="KW-0539">Nucleus</keyword>
<name>A0A6G1PGF7_CHAAH</name>
<feature type="domain" description="CCHC FOG-type" evidence="15">
    <location>
        <begin position="735"/>
        <end position="768"/>
    </location>
</feature>
<feature type="compositionally biased region" description="Acidic residues" evidence="13">
    <location>
        <begin position="86"/>
        <end position="96"/>
    </location>
</feature>
<feature type="compositionally biased region" description="Acidic residues" evidence="13">
    <location>
        <begin position="603"/>
        <end position="618"/>
    </location>
</feature>
<dbReference type="GO" id="GO:0008270">
    <property type="term" value="F:zinc ion binding"/>
    <property type="evidence" value="ECO:0007669"/>
    <property type="project" value="UniProtKB-KW"/>
</dbReference>
<accession>A0A6G1PGF7</accession>
<feature type="compositionally biased region" description="Polar residues" evidence="13">
    <location>
        <begin position="1233"/>
        <end position="1245"/>
    </location>
</feature>
<keyword evidence="6" id="KW-0862">Zinc</keyword>
<feature type="compositionally biased region" description="Low complexity" evidence="13">
    <location>
        <begin position="1251"/>
        <end position="1266"/>
    </location>
</feature>
<reference evidence="16 17" key="1">
    <citation type="submission" date="2019-02" db="EMBL/GenBank/DDBJ databases">
        <title>Opniocepnalus argus genome.</title>
        <authorList>
            <person name="Zhou C."/>
            <person name="Xiao S."/>
        </authorList>
    </citation>
    <scope>NUCLEOTIDE SEQUENCE [LARGE SCALE GENOMIC DNA]</scope>
    <source>
        <strain evidence="16">OARG1902GOOAL</strain>
        <tissue evidence="16">Muscle</tissue>
    </source>
</reference>
<dbReference type="SUPFAM" id="SSF57667">
    <property type="entry name" value="beta-beta-alpha zinc fingers"/>
    <property type="match status" value="6"/>
</dbReference>
<organism evidence="16 17">
    <name type="scientific">Channa argus</name>
    <name type="common">Northern snakehead</name>
    <name type="synonym">Ophicephalus argus</name>
    <dbReference type="NCBI Taxonomy" id="215402"/>
    <lineage>
        <taxon>Eukaryota</taxon>
        <taxon>Metazoa</taxon>
        <taxon>Chordata</taxon>
        <taxon>Craniata</taxon>
        <taxon>Vertebrata</taxon>
        <taxon>Euteleostomi</taxon>
        <taxon>Actinopterygii</taxon>
        <taxon>Neopterygii</taxon>
        <taxon>Teleostei</taxon>
        <taxon>Neoteleostei</taxon>
        <taxon>Acanthomorphata</taxon>
        <taxon>Anabantaria</taxon>
        <taxon>Anabantiformes</taxon>
        <taxon>Channoidei</taxon>
        <taxon>Channidae</taxon>
        <taxon>Channa</taxon>
    </lineage>
</organism>
<evidence type="ECO:0000256" key="9">
    <source>
        <dbReference type="ARBA" id="ARBA00023159"/>
    </source>
</evidence>
<evidence type="ECO:0000256" key="5">
    <source>
        <dbReference type="ARBA" id="ARBA00022771"/>
    </source>
</evidence>
<evidence type="ECO:0000256" key="3">
    <source>
        <dbReference type="ARBA" id="ARBA00022723"/>
    </source>
</evidence>
<feature type="region of interest" description="Disordered" evidence="13">
    <location>
        <begin position="483"/>
        <end position="503"/>
    </location>
</feature>
<feature type="compositionally biased region" description="Basic and acidic residues" evidence="13">
    <location>
        <begin position="582"/>
        <end position="602"/>
    </location>
</feature>
<feature type="compositionally biased region" description="Basic and acidic residues" evidence="13">
    <location>
        <begin position="1008"/>
        <end position="1018"/>
    </location>
</feature>
<evidence type="ECO:0000313" key="17">
    <source>
        <dbReference type="Proteomes" id="UP000503349"/>
    </source>
</evidence>
<keyword evidence="3" id="KW-0479">Metal-binding</keyword>
<feature type="compositionally biased region" description="Polar residues" evidence="13">
    <location>
        <begin position="629"/>
        <end position="648"/>
    </location>
</feature>
<dbReference type="GO" id="GO:0045944">
    <property type="term" value="P:positive regulation of transcription by RNA polymerase II"/>
    <property type="evidence" value="ECO:0007669"/>
    <property type="project" value="TreeGrafter"/>
</dbReference>
<dbReference type="FunFam" id="3.30.160.60:FF:000980">
    <property type="entry name" value="Zinc finger protein, FOG family member 1"/>
    <property type="match status" value="1"/>
</dbReference>
<dbReference type="GO" id="GO:0030218">
    <property type="term" value="P:erythrocyte differentiation"/>
    <property type="evidence" value="ECO:0007669"/>
    <property type="project" value="TreeGrafter"/>
</dbReference>
<evidence type="ECO:0000256" key="6">
    <source>
        <dbReference type="ARBA" id="ARBA00022833"/>
    </source>
</evidence>
<keyword evidence="10" id="KW-0804">Transcription</keyword>
<gene>
    <name evidence="16" type="ORF">EXN66_Car004945</name>
</gene>
<feature type="compositionally biased region" description="Polar residues" evidence="13">
    <location>
        <begin position="1211"/>
        <end position="1224"/>
    </location>
</feature>
<dbReference type="InterPro" id="IPR013087">
    <property type="entry name" value="Znf_C2H2_type"/>
</dbReference>
<evidence type="ECO:0000313" key="16">
    <source>
        <dbReference type="EMBL" id="KAF3689273.1"/>
    </source>
</evidence>
<evidence type="ECO:0000256" key="4">
    <source>
        <dbReference type="ARBA" id="ARBA00022737"/>
    </source>
</evidence>
<evidence type="ECO:0000259" key="14">
    <source>
        <dbReference type="PROSITE" id="PS50157"/>
    </source>
</evidence>
<feature type="compositionally biased region" description="Gly residues" evidence="13">
    <location>
        <begin position="850"/>
        <end position="866"/>
    </location>
</feature>
<dbReference type="GO" id="GO:0000122">
    <property type="term" value="P:negative regulation of transcription by RNA polymerase II"/>
    <property type="evidence" value="ECO:0007669"/>
    <property type="project" value="TreeGrafter"/>
</dbReference>
<feature type="compositionally biased region" description="Basic and acidic residues" evidence="13">
    <location>
        <begin position="826"/>
        <end position="835"/>
    </location>
</feature>
<feature type="compositionally biased region" description="Low complexity" evidence="13">
    <location>
        <begin position="840"/>
        <end position="849"/>
    </location>
</feature>
<feature type="domain" description="CCHC FOG-type" evidence="15">
    <location>
        <begin position="339"/>
        <end position="372"/>
    </location>
</feature>
<feature type="region of interest" description="Disordered" evidence="13">
    <location>
        <begin position="1190"/>
        <end position="1278"/>
    </location>
</feature>
<dbReference type="PANTHER" id="PTHR12958:SF4">
    <property type="entry name" value="ZINC FINGER PROTEIN ZFPM1"/>
    <property type="match status" value="1"/>
</dbReference>
<dbReference type="InterPro" id="IPR059121">
    <property type="entry name" value="CCHC_ZFPM2-like"/>
</dbReference>
<feature type="region of interest" description="Disordered" evidence="13">
    <location>
        <begin position="539"/>
        <end position="667"/>
    </location>
</feature>
<feature type="domain" description="C2H2-type" evidence="14">
    <location>
        <begin position="511"/>
        <end position="533"/>
    </location>
</feature>
<dbReference type="Proteomes" id="UP000503349">
    <property type="component" value="Chromosome 4"/>
</dbReference>
<dbReference type="Gene3D" id="3.30.160.60">
    <property type="entry name" value="Classic Zinc Finger"/>
    <property type="match status" value="2"/>
</dbReference>
<dbReference type="FunFam" id="3.30.160.60:FF:000828">
    <property type="entry name" value="Zinc finger protein, FOG family member 1"/>
    <property type="match status" value="1"/>
</dbReference>
<feature type="compositionally biased region" description="Low complexity" evidence="13">
    <location>
        <begin position="791"/>
        <end position="808"/>
    </location>
</feature>
<dbReference type="Pfam" id="PF25445">
    <property type="entry name" value="CCHC_ZFPM2"/>
    <property type="match status" value="2"/>
</dbReference>
<keyword evidence="8" id="KW-0238">DNA-binding</keyword>
<protein>
    <submittedName>
        <fullName evidence="16">Zinc finger protein ZFPM1 Friend of GATA</fullName>
    </submittedName>
</protein>
<dbReference type="PANTHER" id="PTHR12958">
    <property type="entry name" value="FRIEND OF GATA2-RELATED"/>
    <property type="match status" value="1"/>
</dbReference>
<feature type="domain" description="CCHC FOG-type" evidence="15">
    <location>
        <begin position="1029"/>
        <end position="1062"/>
    </location>
</feature>
<dbReference type="GO" id="GO:0005634">
    <property type="term" value="C:nucleus"/>
    <property type="evidence" value="ECO:0007669"/>
    <property type="project" value="UniProtKB-SubCell"/>
</dbReference>
<proteinExistence type="predicted"/>
<evidence type="ECO:0000256" key="13">
    <source>
        <dbReference type="SAM" id="MobiDB-lite"/>
    </source>
</evidence>
<dbReference type="GO" id="GO:0061629">
    <property type="term" value="F:RNA polymerase II-specific DNA-binding transcription factor binding"/>
    <property type="evidence" value="ECO:0007669"/>
    <property type="project" value="InterPro"/>
</dbReference>
<feature type="compositionally biased region" description="Low complexity" evidence="13">
    <location>
        <begin position="991"/>
        <end position="1005"/>
    </location>
</feature>
<evidence type="ECO:0000256" key="7">
    <source>
        <dbReference type="ARBA" id="ARBA00023015"/>
    </source>
</evidence>
<dbReference type="EMBL" id="CM015715">
    <property type="protein sequence ID" value="KAF3689273.1"/>
    <property type="molecule type" value="Genomic_DNA"/>
</dbReference>
<keyword evidence="9" id="KW-0010">Activator</keyword>
<evidence type="ECO:0000256" key="8">
    <source>
        <dbReference type="ARBA" id="ARBA00023125"/>
    </source>
</evidence>
<feature type="domain" description="C2H2-type" evidence="14">
    <location>
        <begin position="394"/>
        <end position="423"/>
    </location>
</feature>
<evidence type="ECO:0000256" key="11">
    <source>
        <dbReference type="ARBA" id="ARBA00023242"/>
    </source>
</evidence>
<evidence type="ECO:0000259" key="15">
    <source>
        <dbReference type="PROSITE" id="PS51810"/>
    </source>
</evidence>
<comment type="subcellular location">
    <subcellularLocation>
        <location evidence="1">Nucleus</location>
    </subcellularLocation>
</comment>
<keyword evidence="2" id="KW-0678">Repressor</keyword>
<feature type="domain" description="CCHC FOG-type" evidence="15">
    <location>
        <begin position="1320"/>
        <end position="1353"/>
    </location>
</feature>
<evidence type="ECO:0000256" key="12">
    <source>
        <dbReference type="PROSITE-ProRule" id="PRU00042"/>
    </source>
</evidence>